<dbReference type="InterPro" id="IPR008921">
    <property type="entry name" value="DNA_pol3_clamp-load_cplx_C"/>
</dbReference>
<dbReference type="NCBIfam" id="NF001679">
    <property type="entry name" value="PRK00440.1"/>
    <property type="match status" value="1"/>
</dbReference>
<dbReference type="Gene3D" id="3.40.50.300">
    <property type="entry name" value="P-loop containing nucleotide triphosphate hydrolases"/>
    <property type="match status" value="1"/>
</dbReference>
<comment type="caution">
    <text evidence="9">The sequence shown here is derived from an EMBL/GenBank/DDBJ whole genome shotgun (WGS) entry which is preliminary data.</text>
</comment>
<dbReference type="SMART" id="SM00382">
    <property type="entry name" value="AAA"/>
    <property type="match status" value="1"/>
</dbReference>
<proteinExistence type="inferred from homology"/>
<dbReference type="Pfam" id="PF08542">
    <property type="entry name" value="Rep_fac_C"/>
    <property type="match status" value="1"/>
</dbReference>
<dbReference type="HAMAP" id="MF_01509">
    <property type="entry name" value="RfcS"/>
    <property type="match status" value="1"/>
</dbReference>
<dbReference type="PANTHER" id="PTHR11669:SF20">
    <property type="entry name" value="REPLICATION FACTOR C SUBUNIT 4"/>
    <property type="match status" value="1"/>
</dbReference>
<dbReference type="GO" id="GO:0006261">
    <property type="term" value="P:DNA-templated DNA replication"/>
    <property type="evidence" value="ECO:0007669"/>
    <property type="project" value="TreeGrafter"/>
</dbReference>
<protein>
    <recommendedName>
        <fullName evidence="2 7">Replication factor C small subunit</fullName>
        <shortName evidence="7">RFC small subunit</shortName>
    </recommendedName>
    <alternativeName>
        <fullName evidence="6 7">Clamp loader small subunit</fullName>
    </alternativeName>
</protein>
<keyword evidence="3 7" id="KW-0235">DNA replication</keyword>
<keyword evidence="4 7" id="KW-0547">Nucleotide-binding</keyword>
<dbReference type="EMBL" id="DRVT01000056">
    <property type="protein sequence ID" value="HHI49527.1"/>
    <property type="molecule type" value="Genomic_DNA"/>
</dbReference>
<evidence type="ECO:0000259" key="8">
    <source>
        <dbReference type="SMART" id="SM00382"/>
    </source>
</evidence>
<dbReference type="GO" id="GO:0006281">
    <property type="term" value="P:DNA repair"/>
    <property type="evidence" value="ECO:0007669"/>
    <property type="project" value="TreeGrafter"/>
</dbReference>
<gene>
    <name evidence="7" type="primary">rfcS</name>
    <name evidence="9" type="ORF">ENL91_05070</name>
</gene>
<sequence>MAPSRLNTISLRSNQEGTRLSAHEIMWTEKYRPRTLDAIVNQTEIVERLKRFVKEKSMPHCLFAGTPGTGKTTAAMCLASDLYGKDYKKNYLELNASDERGIDVIRTTVKDFARTVGMAEAPFKILVLDEADNLTADAQQALRRTMEMYTATCRFILCCNYFSRIIEPIQSRCAFFRFVPLKPEDVRARITYICKLENVEITKEGIDALIYVGNGDLRKVINTLQAAAATSEVVDEGVIYRIAGRVSPKEIKEVLADALGGDFKSARERAIDLMVEYGLSGLDVVKQIHREVLGLNIDEKAKLRIIEAVGEAEFRLLQGGSDEIQINSMLAKVADIGREK</sequence>
<accession>A0A7J3V0C3</accession>
<name>A0A7J3V0C3_9CREN</name>
<dbReference type="PANTHER" id="PTHR11669">
    <property type="entry name" value="REPLICATION FACTOR C / DNA POLYMERASE III GAMMA-TAU SUBUNIT"/>
    <property type="match status" value="1"/>
</dbReference>
<comment type="subunit">
    <text evidence="7">Heteromultimer composed of small subunits (RfcS) and large subunits (RfcL).</text>
</comment>
<dbReference type="InterPro" id="IPR047854">
    <property type="entry name" value="RFC_lid"/>
</dbReference>
<evidence type="ECO:0000256" key="6">
    <source>
        <dbReference type="ARBA" id="ARBA00031749"/>
    </source>
</evidence>
<reference evidence="9" key="1">
    <citation type="journal article" date="2020" name="mSystems">
        <title>Genome- and Community-Level Interaction Insights into Carbon Utilization and Element Cycling Functions of Hydrothermarchaeota in Hydrothermal Sediment.</title>
        <authorList>
            <person name="Zhou Z."/>
            <person name="Liu Y."/>
            <person name="Xu W."/>
            <person name="Pan J."/>
            <person name="Luo Z.H."/>
            <person name="Li M."/>
        </authorList>
    </citation>
    <scope>NUCLEOTIDE SEQUENCE [LARGE SCALE GENOMIC DNA]</scope>
    <source>
        <strain evidence="9">SpSt-1038</strain>
    </source>
</reference>
<dbReference type="InterPro" id="IPR050238">
    <property type="entry name" value="DNA_Rep/Repair_Clamp_Loader"/>
</dbReference>
<dbReference type="CDD" id="cd18140">
    <property type="entry name" value="HLD_clamp_RFC"/>
    <property type="match status" value="1"/>
</dbReference>
<evidence type="ECO:0000256" key="3">
    <source>
        <dbReference type="ARBA" id="ARBA00022705"/>
    </source>
</evidence>
<evidence type="ECO:0000256" key="2">
    <source>
        <dbReference type="ARBA" id="ARBA00014164"/>
    </source>
</evidence>
<evidence type="ECO:0000256" key="7">
    <source>
        <dbReference type="HAMAP-Rule" id="MF_01509"/>
    </source>
</evidence>
<dbReference type="InterPro" id="IPR013748">
    <property type="entry name" value="Rep_factorC_C"/>
</dbReference>
<dbReference type="FunFam" id="1.20.272.10:FF:000029">
    <property type="entry name" value="Replication factor C small subunit"/>
    <property type="match status" value="1"/>
</dbReference>
<dbReference type="GO" id="GO:0016887">
    <property type="term" value="F:ATP hydrolysis activity"/>
    <property type="evidence" value="ECO:0007669"/>
    <property type="project" value="InterPro"/>
</dbReference>
<keyword evidence="5 7" id="KW-0067">ATP-binding</keyword>
<dbReference type="SUPFAM" id="SSF52540">
    <property type="entry name" value="P-loop containing nucleoside triphosphate hydrolases"/>
    <property type="match status" value="1"/>
</dbReference>
<dbReference type="Gene3D" id="1.20.272.10">
    <property type="match status" value="1"/>
</dbReference>
<comment type="similarity">
    <text evidence="1 7">Belongs to the activator 1 small subunits family. RfcS subfamily.</text>
</comment>
<dbReference type="InterPro" id="IPR003593">
    <property type="entry name" value="AAA+_ATPase"/>
</dbReference>
<dbReference type="Pfam" id="PF00004">
    <property type="entry name" value="AAA"/>
    <property type="match status" value="1"/>
</dbReference>
<dbReference type="AlphaFoldDB" id="A0A7J3V0C3"/>
<organism evidence="9">
    <name type="scientific">Candidatus Methanosuratincola petrocarbonis</name>
    <name type="common">ex Vanwonterghem et al. 2016</name>
    <dbReference type="NCBI Taxonomy" id="1867261"/>
    <lineage>
        <taxon>Archaea</taxon>
        <taxon>Thermoproteota</taxon>
        <taxon>Methanosuratincolia</taxon>
        <taxon>Candidatus Methanomethylicales</taxon>
        <taxon>Candidatus Methanomethylicaceae</taxon>
        <taxon>Candidatus Methanosuratincola (ex Vanwonterghem et al. 2016)</taxon>
    </lineage>
</organism>
<dbReference type="Gene3D" id="1.10.8.60">
    <property type="match status" value="1"/>
</dbReference>
<evidence type="ECO:0000256" key="4">
    <source>
        <dbReference type="ARBA" id="ARBA00022741"/>
    </source>
</evidence>
<dbReference type="FunFam" id="3.40.50.300:FF:000952">
    <property type="entry name" value="Replication factor C subunit 2"/>
    <property type="match status" value="1"/>
</dbReference>
<dbReference type="GO" id="GO:0003677">
    <property type="term" value="F:DNA binding"/>
    <property type="evidence" value="ECO:0007669"/>
    <property type="project" value="InterPro"/>
</dbReference>
<evidence type="ECO:0000256" key="1">
    <source>
        <dbReference type="ARBA" id="ARBA00009668"/>
    </source>
</evidence>
<comment type="function">
    <text evidence="7">Part of the RFC clamp loader complex which loads the PCNA sliding clamp onto DNA.</text>
</comment>
<feature type="binding site" evidence="7">
    <location>
        <begin position="65"/>
        <end position="72"/>
    </location>
    <ligand>
        <name>ATP</name>
        <dbReference type="ChEBI" id="CHEBI:30616"/>
    </ligand>
</feature>
<evidence type="ECO:0000313" key="9">
    <source>
        <dbReference type="EMBL" id="HHI49527.1"/>
    </source>
</evidence>
<dbReference type="InterPro" id="IPR027417">
    <property type="entry name" value="P-loop_NTPase"/>
</dbReference>
<dbReference type="InterPro" id="IPR003959">
    <property type="entry name" value="ATPase_AAA_core"/>
</dbReference>
<dbReference type="SUPFAM" id="SSF48019">
    <property type="entry name" value="post-AAA+ oligomerization domain-like"/>
    <property type="match status" value="1"/>
</dbReference>
<evidence type="ECO:0000256" key="5">
    <source>
        <dbReference type="ARBA" id="ARBA00022840"/>
    </source>
</evidence>
<dbReference type="Pfam" id="PF25361">
    <property type="entry name" value="AAA_lid_RFC1"/>
    <property type="match status" value="1"/>
</dbReference>
<feature type="domain" description="AAA+ ATPase" evidence="8">
    <location>
        <begin position="57"/>
        <end position="184"/>
    </location>
</feature>
<dbReference type="CDD" id="cd00009">
    <property type="entry name" value="AAA"/>
    <property type="match status" value="1"/>
</dbReference>
<dbReference type="GO" id="GO:0005524">
    <property type="term" value="F:ATP binding"/>
    <property type="evidence" value="ECO:0007669"/>
    <property type="project" value="UniProtKB-UniRule"/>
</dbReference>
<dbReference type="GO" id="GO:0003689">
    <property type="term" value="F:DNA clamp loader activity"/>
    <property type="evidence" value="ECO:0007669"/>
    <property type="project" value="UniProtKB-UniRule"/>
</dbReference>
<dbReference type="InterPro" id="IPR023748">
    <property type="entry name" value="Rep_factor-C_ssu_arc"/>
</dbReference>
<dbReference type="GO" id="GO:0005663">
    <property type="term" value="C:DNA replication factor C complex"/>
    <property type="evidence" value="ECO:0007669"/>
    <property type="project" value="InterPro"/>
</dbReference>